<dbReference type="RefSeq" id="WP_076835095.1">
    <property type="nucleotide sequence ID" value="NZ_CP019434.1"/>
</dbReference>
<dbReference type="SMART" id="SM00448">
    <property type="entry name" value="REC"/>
    <property type="match status" value="1"/>
</dbReference>
<dbReference type="InterPro" id="IPR007492">
    <property type="entry name" value="LytTR_DNA-bd_dom"/>
</dbReference>
<sequence>MRVLIVDDEMLARERLKTLLGESAEDEVCGEASNGAMALEVAAECHPEVVLLDIRMPGVDGLQAARELARLHPPPAVIFTTAYEQHALAAFETRAVDYLLKPVRRERLAEALDRVRERHSTPARSAPAEGRAHICARGHKRVELIPIDDVIYLQAGQKYVTVRHRDGEALIDEPLKALEAEFGERFMRIHRNALVAREHLAGLERDRSGQLYVAFKGIDDRLEVSRRHAAIVRERVLTL</sequence>
<proteinExistence type="predicted"/>
<dbReference type="PROSITE" id="PS50110">
    <property type="entry name" value="RESPONSE_REGULATORY"/>
    <property type="match status" value="1"/>
</dbReference>
<dbReference type="STRING" id="1765967.BW247_00405"/>
<evidence type="ECO:0000259" key="4">
    <source>
        <dbReference type="PROSITE" id="PS50930"/>
    </source>
</evidence>
<evidence type="ECO:0000256" key="2">
    <source>
        <dbReference type="PROSITE-ProRule" id="PRU00169"/>
    </source>
</evidence>
<keyword evidence="1" id="KW-0902">Two-component regulatory system</keyword>
<name>A0A1P8UD52_9GAMM</name>
<dbReference type="Proteomes" id="UP000243807">
    <property type="component" value="Chromosome"/>
</dbReference>
<dbReference type="Gene3D" id="3.40.50.2300">
    <property type="match status" value="1"/>
</dbReference>
<keyword evidence="5" id="KW-0238">DNA-binding</keyword>
<feature type="domain" description="HTH LytTR-type" evidence="4">
    <location>
        <begin position="134"/>
        <end position="238"/>
    </location>
</feature>
<dbReference type="Pfam" id="PF00072">
    <property type="entry name" value="Response_reg"/>
    <property type="match status" value="1"/>
</dbReference>
<dbReference type="PROSITE" id="PS50930">
    <property type="entry name" value="HTH_LYTTR"/>
    <property type="match status" value="1"/>
</dbReference>
<dbReference type="SUPFAM" id="SSF52172">
    <property type="entry name" value="CheY-like"/>
    <property type="match status" value="1"/>
</dbReference>
<reference evidence="5 6" key="1">
    <citation type="submission" date="2017-01" db="EMBL/GenBank/DDBJ databases">
        <title>Draft sequence of Acidihalobacter ferrooxidans strain DSM 14175 (strain V8).</title>
        <authorList>
            <person name="Khaleque H.N."/>
            <person name="Ramsay J.P."/>
            <person name="Murphy R.J.T."/>
            <person name="Kaksonen A.H."/>
            <person name="Boxall N.J."/>
            <person name="Watkin E.L.J."/>
        </authorList>
    </citation>
    <scope>NUCLEOTIDE SEQUENCE [LARGE SCALE GENOMIC DNA]</scope>
    <source>
        <strain evidence="5 6">V8</strain>
    </source>
</reference>
<keyword evidence="6" id="KW-1185">Reference proteome</keyword>
<dbReference type="Gene3D" id="2.40.50.1020">
    <property type="entry name" value="LytTr DNA-binding domain"/>
    <property type="match status" value="1"/>
</dbReference>
<dbReference type="OrthoDB" id="236568at2"/>
<evidence type="ECO:0000313" key="6">
    <source>
        <dbReference type="Proteomes" id="UP000243807"/>
    </source>
</evidence>
<dbReference type="InterPro" id="IPR001789">
    <property type="entry name" value="Sig_transdc_resp-reg_receiver"/>
</dbReference>
<organism evidence="5 6">
    <name type="scientific">Acidihalobacter ferrooxydans</name>
    <dbReference type="NCBI Taxonomy" id="1765967"/>
    <lineage>
        <taxon>Bacteria</taxon>
        <taxon>Pseudomonadati</taxon>
        <taxon>Pseudomonadota</taxon>
        <taxon>Gammaproteobacteria</taxon>
        <taxon>Chromatiales</taxon>
        <taxon>Ectothiorhodospiraceae</taxon>
        <taxon>Acidihalobacter</taxon>
    </lineage>
</organism>
<dbReference type="GO" id="GO:0000156">
    <property type="term" value="F:phosphorelay response regulator activity"/>
    <property type="evidence" value="ECO:0007669"/>
    <property type="project" value="InterPro"/>
</dbReference>
<evidence type="ECO:0000256" key="1">
    <source>
        <dbReference type="ARBA" id="ARBA00023012"/>
    </source>
</evidence>
<dbReference type="InterPro" id="IPR011006">
    <property type="entry name" value="CheY-like_superfamily"/>
</dbReference>
<dbReference type="SMART" id="SM00850">
    <property type="entry name" value="LytTR"/>
    <property type="match status" value="1"/>
</dbReference>
<dbReference type="InterPro" id="IPR046947">
    <property type="entry name" value="LytR-like"/>
</dbReference>
<dbReference type="GO" id="GO:0003677">
    <property type="term" value="F:DNA binding"/>
    <property type="evidence" value="ECO:0007669"/>
    <property type="project" value="UniProtKB-KW"/>
</dbReference>
<dbReference type="PANTHER" id="PTHR37299:SF1">
    <property type="entry name" value="STAGE 0 SPORULATION PROTEIN A HOMOLOG"/>
    <property type="match status" value="1"/>
</dbReference>
<feature type="domain" description="Response regulatory" evidence="3">
    <location>
        <begin position="2"/>
        <end position="116"/>
    </location>
</feature>
<dbReference type="PANTHER" id="PTHR37299">
    <property type="entry name" value="TRANSCRIPTIONAL REGULATOR-RELATED"/>
    <property type="match status" value="1"/>
</dbReference>
<keyword evidence="2" id="KW-0597">Phosphoprotein</keyword>
<gene>
    <name evidence="5" type="ORF">BW247_00405</name>
</gene>
<dbReference type="EMBL" id="CP019434">
    <property type="protein sequence ID" value="APZ41748.1"/>
    <property type="molecule type" value="Genomic_DNA"/>
</dbReference>
<protein>
    <submittedName>
        <fullName evidence="5">DNA-binding response regulator</fullName>
    </submittedName>
</protein>
<accession>A0A1P8UD52</accession>
<dbReference type="Pfam" id="PF04397">
    <property type="entry name" value="LytTR"/>
    <property type="match status" value="1"/>
</dbReference>
<feature type="modified residue" description="4-aspartylphosphate" evidence="2">
    <location>
        <position position="53"/>
    </location>
</feature>
<dbReference type="KEGG" id="afy:BW247_00405"/>
<evidence type="ECO:0000259" key="3">
    <source>
        <dbReference type="PROSITE" id="PS50110"/>
    </source>
</evidence>
<evidence type="ECO:0000313" key="5">
    <source>
        <dbReference type="EMBL" id="APZ41748.1"/>
    </source>
</evidence>
<dbReference type="AlphaFoldDB" id="A0A1P8UD52"/>